<organism evidence="1 2">
    <name type="scientific">Babesia ovata</name>
    <dbReference type="NCBI Taxonomy" id="189622"/>
    <lineage>
        <taxon>Eukaryota</taxon>
        <taxon>Sar</taxon>
        <taxon>Alveolata</taxon>
        <taxon>Apicomplexa</taxon>
        <taxon>Aconoidasida</taxon>
        <taxon>Piroplasmida</taxon>
        <taxon>Babesiidae</taxon>
        <taxon>Babesia</taxon>
    </lineage>
</organism>
<dbReference type="AlphaFoldDB" id="A0A2H6KJ99"/>
<dbReference type="EMBL" id="BDSA01000013">
    <property type="protein sequence ID" value="GBE63067.1"/>
    <property type="molecule type" value="Genomic_DNA"/>
</dbReference>
<protein>
    <submittedName>
        <fullName evidence="1">Formate alpha, putative</fullName>
    </submittedName>
</protein>
<accession>A0A2H6KJ99</accession>
<dbReference type="GeneID" id="39876837"/>
<proteinExistence type="predicted"/>
<evidence type="ECO:0000313" key="2">
    <source>
        <dbReference type="Proteomes" id="UP000236319"/>
    </source>
</evidence>
<name>A0A2H6KJ99_9APIC</name>
<sequence>MGKYVDKFGHVSASGATETLLLPSIRLDRGLGRNEIETAQRACLRPGLLLLLLVEGEKGDTGDLDDLETHTGKVTNGVSTTTETGDEHLVVFVDVVEATIPRDESGDLLTVLDELHANTLTIGGVRLCDDVTRFRDVGKSPNRNHRHVRFKTLAPYTGRQAYA</sequence>
<keyword evidence="2" id="KW-1185">Reference proteome</keyword>
<dbReference type="RefSeq" id="XP_028869310.1">
    <property type="nucleotide sequence ID" value="XM_029013477.1"/>
</dbReference>
<dbReference type="VEuPathDB" id="PiroplasmaDB:BOVATA_045600"/>
<dbReference type="Proteomes" id="UP000236319">
    <property type="component" value="Unassembled WGS sequence"/>
</dbReference>
<comment type="caution">
    <text evidence="1">The sequence shown here is derived from an EMBL/GenBank/DDBJ whole genome shotgun (WGS) entry which is preliminary data.</text>
</comment>
<reference evidence="1 2" key="1">
    <citation type="journal article" date="2017" name="BMC Genomics">
        <title>Whole-genome assembly of Babesia ovata and comparative genomics between closely related pathogens.</title>
        <authorList>
            <person name="Yamagishi J."/>
            <person name="Asada M."/>
            <person name="Hakimi H."/>
            <person name="Tanaka T.Q."/>
            <person name="Sugimoto C."/>
            <person name="Kawazu S."/>
        </authorList>
    </citation>
    <scope>NUCLEOTIDE SEQUENCE [LARGE SCALE GENOMIC DNA]</scope>
    <source>
        <strain evidence="1 2">Miyake</strain>
    </source>
</reference>
<evidence type="ECO:0000313" key="1">
    <source>
        <dbReference type="EMBL" id="GBE63067.1"/>
    </source>
</evidence>
<dbReference type="OrthoDB" id="9591445at2759"/>
<gene>
    <name evidence="1" type="ORF">BOVATA_045600</name>
</gene>